<proteinExistence type="predicted"/>
<sequence>MALFIIGDVHGCFYTYLKLLDYWEPKTETLIQLGDLIDKGNFSPLTIKLSFEIKNTFKNSVHFLRGNHEQMMIDHFQKNSTPFNWLHNGGAEVMQQFDKLNINPSKYKSWINELPLFWGNDHVLVSHAGFCGIGDPFDLKNGNNVLWSRRRTIDLNKTQVIGHTPLTDERPQYYASSRTWNIDTGAYKGNLLSGIKLENDETLIEHLSVPTDPRDIT</sequence>
<gene>
    <name evidence="2" type="ORF">MM239_11860</name>
</gene>
<dbReference type="Gene3D" id="3.60.21.10">
    <property type="match status" value="1"/>
</dbReference>
<dbReference type="PANTHER" id="PTHR42850">
    <property type="entry name" value="METALLOPHOSPHOESTERASE"/>
    <property type="match status" value="1"/>
</dbReference>
<dbReference type="InterPro" id="IPR029052">
    <property type="entry name" value="Metallo-depent_PP-like"/>
</dbReference>
<dbReference type="SUPFAM" id="SSF56300">
    <property type="entry name" value="Metallo-dependent phosphatases"/>
    <property type="match status" value="1"/>
</dbReference>
<evidence type="ECO:0000313" key="2">
    <source>
        <dbReference type="EMBL" id="MCH7410093.1"/>
    </source>
</evidence>
<protein>
    <submittedName>
        <fullName evidence="2">Metallophosphoesterase</fullName>
    </submittedName>
</protein>
<evidence type="ECO:0000259" key="1">
    <source>
        <dbReference type="PROSITE" id="PS00125"/>
    </source>
</evidence>
<keyword evidence="3" id="KW-1185">Reference proteome</keyword>
<evidence type="ECO:0000313" key="3">
    <source>
        <dbReference type="Proteomes" id="UP001165489"/>
    </source>
</evidence>
<dbReference type="Pfam" id="PF00149">
    <property type="entry name" value="Metallophos"/>
    <property type="match status" value="1"/>
</dbReference>
<organism evidence="2 3">
    <name type="scientific">Belliella filtrata</name>
    <dbReference type="NCBI Taxonomy" id="2923435"/>
    <lineage>
        <taxon>Bacteria</taxon>
        <taxon>Pseudomonadati</taxon>
        <taxon>Bacteroidota</taxon>
        <taxon>Cytophagia</taxon>
        <taxon>Cytophagales</taxon>
        <taxon>Cyclobacteriaceae</taxon>
        <taxon>Belliella</taxon>
    </lineage>
</organism>
<dbReference type="PRINTS" id="PR00114">
    <property type="entry name" value="STPHPHTASE"/>
</dbReference>
<dbReference type="RefSeq" id="WP_241348460.1">
    <property type="nucleotide sequence ID" value="NZ_JAKZGP010000029.1"/>
</dbReference>
<dbReference type="Proteomes" id="UP001165489">
    <property type="component" value="Unassembled WGS sequence"/>
</dbReference>
<dbReference type="InterPro" id="IPR050126">
    <property type="entry name" value="Ap4A_hydrolase"/>
</dbReference>
<feature type="domain" description="Serine/threonine specific protein phosphatases" evidence="1">
    <location>
        <begin position="64"/>
        <end position="69"/>
    </location>
</feature>
<accession>A0ABS9V293</accession>
<reference evidence="2" key="1">
    <citation type="submission" date="2022-03" db="EMBL/GenBank/DDBJ databases">
        <title>De novo assembled genomes of Belliella spp. (Cyclobacteriaceae) strains.</title>
        <authorList>
            <person name="Szabo A."/>
            <person name="Korponai K."/>
            <person name="Felfoldi T."/>
        </authorList>
    </citation>
    <scope>NUCLEOTIDE SEQUENCE</scope>
    <source>
        <strain evidence="2">DSM 111904</strain>
    </source>
</reference>
<name>A0ABS9V293_9BACT</name>
<dbReference type="PROSITE" id="PS00125">
    <property type="entry name" value="SER_THR_PHOSPHATASE"/>
    <property type="match status" value="1"/>
</dbReference>
<comment type="caution">
    <text evidence="2">The sequence shown here is derived from an EMBL/GenBank/DDBJ whole genome shotgun (WGS) entry which is preliminary data.</text>
</comment>
<dbReference type="EMBL" id="JAKZGP010000029">
    <property type="protein sequence ID" value="MCH7410093.1"/>
    <property type="molecule type" value="Genomic_DNA"/>
</dbReference>
<dbReference type="InterPro" id="IPR004843">
    <property type="entry name" value="Calcineurin-like_PHP"/>
</dbReference>
<dbReference type="PANTHER" id="PTHR42850:SF4">
    <property type="entry name" value="ZINC-DEPENDENT ENDOPOLYPHOSPHATASE"/>
    <property type="match status" value="1"/>
</dbReference>
<dbReference type="InterPro" id="IPR006186">
    <property type="entry name" value="Ser/Thr-sp_prot-phosphatase"/>
</dbReference>